<proteinExistence type="predicted"/>
<evidence type="ECO:0000256" key="1">
    <source>
        <dbReference type="SAM" id="MobiDB-lite"/>
    </source>
</evidence>
<dbReference type="CDD" id="cd20557">
    <property type="entry name" value="CYCLIN_ScPCL1-like"/>
    <property type="match status" value="1"/>
</dbReference>
<dbReference type="OrthoDB" id="3057497at2759"/>
<keyword evidence="3" id="KW-1185">Reference proteome</keyword>
<organism evidence="2 3">
    <name type="scientific">Tricholomella constricta</name>
    <dbReference type="NCBI Taxonomy" id="117010"/>
    <lineage>
        <taxon>Eukaryota</taxon>
        <taxon>Fungi</taxon>
        <taxon>Dikarya</taxon>
        <taxon>Basidiomycota</taxon>
        <taxon>Agaricomycotina</taxon>
        <taxon>Agaricomycetes</taxon>
        <taxon>Agaricomycetidae</taxon>
        <taxon>Agaricales</taxon>
        <taxon>Tricholomatineae</taxon>
        <taxon>Lyophyllaceae</taxon>
        <taxon>Tricholomella</taxon>
    </lineage>
</organism>
<dbReference type="AlphaFoldDB" id="A0A8H5HRH5"/>
<protein>
    <submittedName>
        <fullName evidence="2">Uncharacterized protein</fullName>
    </submittedName>
</protein>
<name>A0A8H5HRH5_9AGAR</name>
<evidence type="ECO:0000313" key="2">
    <source>
        <dbReference type="EMBL" id="KAF5387911.1"/>
    </source>
</evidence>
<feature type="region of interest" description="Disordered" evidence="1">
    <location>
        <begin position="186"/>
        <end position="221"/>
    </location>
</feature>
<gene>
    <name evidence="2" type="ORF">D9615_000147</name>
</gene>
<sequence length="471" mass="51912">MPYYPSSTILPLHYDHKGESFDRNRPYVAANIVSRPPPMVSDHSRKGWIDARPTSRPPLKEARTVASTTVYGVDSGIWTFNQRGTAASKVGLCSVLAPPAALVIPSAYHPMGSTLNAGAATLPRDKPGVSMAFHPFSPKDLAVPSTQPRPQRKSILSQRSIMIIKPIAALPNGGRKLVFAVTNPAPHSPAMRHGKRPRTPFQNTSAVSPTQTTSAAIDKGARKRMRSSTSSVLLEEPKYFTVLDQEFDGKNKFLPFAKWLTTYISSLLGVQTGIGQPLLGDSEIDHAAERFLEVLLGYYPIKYDWDDGNDVMPTVVFLATWFLARLFPRGLLRTRDLANLKSIEVMVRTFLLGLTFANKWLDDFSHPNNSWTPFCTLALSSINSAERTALRILDYNVGITNGEWMAWLVTLAPTTSNFKSGGQGQVTAARALNDAIQKGELIGQHISLKRSEEIAPPHLLDELRERLLEGT</sequence>
<evidence type="ECO:0000313" key="3">
    <source>
        <dbReference type="Proteomes" id="UP000565441"/>
    </source>
</evidence>
<feature type="compositionally biased region" description="Polar residues" evidence="1">
    <location>
        <begin position="200"/>
        <end position="215"/>
    </location>
</feature>
<comment type="caution">
    <text evidence="2">The sequence shown here is derived from an EMBL/GenBank/DDBJ whole genome shotgun (WGS) entry which is preliminary data.</text>
</comment>
<feature type="region of interest" description="Disordered" evidence="1">
    <location>
        <begin position="35"/>
        <end position="55"/>
    </location>
</feature>
<reference evidence="2 3" key="1">
    <citation type="journal article" date="2020" name="ISME J.">
        <title>Uncovering the hidden diversity of litter-decomposition mechanisms in mushroom-forming fungi.</title>
        <authorList>
            <person name="Floudas D."/>
            <person name="Bentzer J."/>
            <person name="Ahren D."/>
            <person name="Johansson T."/>
            <person name="Persson P."/>
            <person name="Tunlid A."/>
        </authorList>
    </citation>
    <scope>NUCLEOTIDE SEQUENCE [LARGE SCALE GENOMIC DNA]</scope>
    <source>
        <strain evidence="2 3">CBS 661.87</strain>
    </source>
</reference>
<dbReference type="Gene3D" id="1.10.472.10">
    <property type="entry name" value="Cyclin-like"/>
    <property type="match status" value="1"/>
</dbReference>
<dbReference type="EMBL" id="JAACJP010000001">
    <property type="protein sequence ID" value="KAF5387911.1"/>
    <property type="molecule type" value="Genomic_DNA"/>
</dbReference>
<accession>A0A8H5HRH5</accession>
<dbReference type="Proteomes" id="UP000565441">
    <property type="component" value="Unassembled WGS sequence"/>
</dbReference>